<accession>A0ACC3DHU8</accession>
<keyword evidence="2" id="KW-1185">Reference proteome</keyword>
<comment type="caution">
    <text evidence="1">The sequence shown here is derived from an EMBL/GenBank/DDBJ whole genome shotgun (WGS) entry which is preliminary data.</text>
</comment>
<gene>
    <name evidence="1" type="ORF">LTS18_013886</name>
</gene>
<name>A0ACC3DHU8_9PEZI</name>
<proteinExistence type="predicted"/>
<feature type="non-terminal residue" evidence="1">
    <location>
        <position position="311"/>
    </location>
</feature>
<reference evidence="1" key="1">
    <citation type="submission" date="2024-09" db="EMBL/GenBank/DDBJ databases">
        <title>Black Yeasts Isolated from many extreme environments.</title>
        <authorList>
            <person name="Coleine C."/>
            <person name="Stajich J.E."/>
            <person name="Selbmann L."/>
        </authorList>
    </citation>
    <scope>NUCLEOTIDE SEQUENCE</scope>
    <source>
        <strain evidence="1">CCFEE 5737</strain>
    </source>
</reference>
<feature type="non-terminal residue" evidence="1">
    <location>
        <position position="1"/>
    </location>
</feature>
<sequence>FPTPTQTEVLTNLLSTLTALSAAKLASNRWAAEEDAAGAKLHTLVTSDTGTTLPLHISLSRPLTLHSTTKAAFLFTLQTRIHGSSVRPFDARFTGLRWEANATRTRWFLVLGVEKPTGGGSDVRGGAVGGGDELNKLLRICNQVCAEMGLGGLYGDGEQEIRAREKRERLEKRREVAEMRARGKVRVDWGMGLRRTHDGDGDGDGDGEGKAGVQDKTKGQSEEKKDNEPDKKKVMAREADRSECFHVSLAWRLTAPEDEDEDSVVMGGKEVSCGRRDDGDGVKLADLMEEVRNMRVSFDAVKVKIGSTVTS</sequence>
<organism evidence="1 2">
    <name type="scientific">Coniosporium uncinatum</name>
    <dbReference type="NCBI Taxonomy" id="93489"/>
    <lineage>
        <taxon>Eukaryota</taxon>
        <taxon>Fungi</taxon>
        <taxon>Dikarya</taxon>
        <taxon>Ascomycota</taxon>
        <taxon>Pezizomycotina</taxon>
        <taxon>Dothideomycetes</taxon>
        <taxon>Dothideomycetes incertae sedis</taxon>
        <taxon>Coniosporium</taxon>
    </lineage>
</organism>
<dbReference type="Proteomes" id="UP001186974">
    <property type="component" value="Unassembled WGS sequence"/>
</dbReference>
<evidence type="ECO:0000313" key="1">
    <source>
        <dbReference type="EMBL" id="KAK3076112.1"/>
    </source>
</evidence>
<evidence type="ECO:0000313" key="2">
    <source>
        <dbReference type="Proteomes" id="UP001186974"/>
    </source>
</evidence>
<protein>
    <submittedName>
        <fullName evidence="1">Uncharacterized protein</fullName>
    </submittedName>
</protein>
<dbReference type="EMBL" id="JAWDJW010004354">
    <property type="protein sequence ID" value="KAK3076112.1"/>
    <property type="molecule type" value="Genomic_DNA"/>
</dbReference>